<dbReference type="AlphaFoldDB" id="A0A239V6P1"/>
<evidence type="ECO:0000313" key="3">
    <source>
        <dbReference type="Proteomes" id="UP000242637"/>
    </source>
</evidence>
<evidence type="ECO:0000256" key="1">
    <source>
        <dbReference type="SAM" id="Phobius"/>
    </source>
</evidence>
<name>A0A239V6P1_9MICO</name>
<dbReference type="RefSeq" id="WP_028327311.1">
    <property type="nucleotide sequence ID" value="NZ_LT906453.1"/>
</dbReference>
<keyword evidence="1" id="KW-0472">Membrane</keyword>
<keyword evidence="1" id="KW-0812">Transmembrane</keyword>
<protein>
    <submittedName>
        <fullName evidence="2">Uncharacterized protein</fullName>
    </submittedName>
</protein>
<keyword evidence="1" id="KW-1133">Transmembrane helix</keyword>
<feature type="transmembrane region" description="Helical" evidence="1">
    <location>
        <begin position="139"/>
        <end position="159"/>
    </location>
</feature>
<dbReference type="EMBL" id="LT906453">
    <property type="protein sequence ID" value="SNV17860.1"/>
    <property type="molecule type" value="Genomic_DNA"/>
</dbReference>
<accession>A0A239V6P1</accession>
<sequence length="165" mass="18562">MPSKFEKIIFGNNGLLTVATQHSNNHLLILQTRIMDLCKASSCYIIASFMAGSLFTFIPKLKFPTAPQSPFDIEVELYDLILKTASESINGRKEGADTLSLSLAVTAIAVSLFIAHTLSDRKSNPRDVMQELKEVREIVLDKFVFWGLLLCQSLCWLLNLHSWEK</sequence>
<dbReference type="Proteomes" id="UP000242637">
    <property type="component" value="Chromosome 1"/>
</dbReference>
<gene>
    <name evidence="2" type="ORF">SAMEA4475696_00311</name>
</gene>
<dbReference type="GeneID" id="63458608"/>
<feature type="transmembrane region" description="Helical" evidence="1">
    <location>
        <begin position="99"/>
        <end position="118"/>
    </location>
</feature>
<evidence type="ECO:0000313" key="2">
    <source>
        <dbReference type="EMBL" id="SNV17860.1"/>
    </source>
</evidence>
<proteinExistence type="predicted"/>
<feature type="transmembrane region" description="Helical" evidence="1">
    <location>
        <begin position="37"/>
        <end position="58"/>
    </location>
</feature>
<dbReference type="KEGG" id="dco:SAMEA4475696_0311"/>
<reference evidence="2 3" key="1">
    <citation type="submission" date="2017-06" db="EMBL/GenBank/DDBJ databases">
        <authorList>
            <consortium name="Pathogen Informatics"/>
        </authorList>
    </citation>
    <scope>NUCLEOTIDE SEQUENCE [LARGE SCALE GENOMIC DNA]</scope>
    <source>
        <strain evidence="2 3">NCTC13039</strain>
    </source>
</reference>
<organism evidence="2 3">
    <name type="scientific">Dermatophilus congolensis</name>
    <dbReference type="NCBI Taxonomy" id="1863"/>
    <lineage>
        <taxon>Bacteria</taxon>
        <taxon>Bacillati</taxon>
        <taxon>Actinomycetota</taxon>
        <taxon>Actinomycetes</taxon>
        <taxon>Micrococcales</taxon>
        <taxon>Dermatophilaceae</taxon>
        <taxon>Dermatophilus</taxon>
    </lineage>
</organism>
<keyword evidence="3" id="KW-1185">Reference proteome</keyword>